<dbReference type="OrthoDB" id="5511877at2"/>
<comment type="caution">
    <text evidence="1">The sequence shown here is derived from an EMBL/GenBank/DDBJ whole genome shotgun (WGS) entry which is preliminary data.</text>
</comment>
<protein>
    <submittedName>
        <fullName evidence="1">Uncharacterized protein</fullName>
    </submittedName>
</protein>
<dbReference type="AlphaFoldDB" id="A6GI97"/>
<dbReference type="STRING" id="391625.PPSIR1_17085"/>
<organism evidence="1 2">
    <name type="scientific">Plesiocystis pacifica SIR-1</name>
    <dbReference type="NCBI Taxonomy" id="391625"/>
    <lineage>
        <taxon>Bacteria</taxon>
        <taxon>Pseudomonadati</taxon>
        <taxon>Myxococcota</taxon>
        <taxon>Polyangia</taxon>
        <taxon>Nannocystales</taxon>
        <taxon>Nannocystaceae</taxon>
        <taxon>Plesiocystis</taxon>
    </lineage>
</organism>
<reference evidence="1 2" key="1">
    <citation type="submission" date="2007-06" db="EMBL/GenBank/DDBJ databases">
        <authorList>
            <person name="Shimkets L."/>
            <person name="Ferriera S."/>
            <person name="Johnson J."/>
            <person name="Kravitz S."/>
            <person name="Beeson K."/>
            <person name="Sutton G."/>
            <person name="Rogers Y.-H."/>
            <person name="Friedman R."/>
            <person name="Frazier M."/>
            <person name="Venter J.C."/>
        </authorList>
    </citation>
    <scope>NUCLEOTIDE SEQUENCE [LARGE SCALE GENOMIC DNA]</scope>
    <source>
        <strain evidence="1 2">SIR-1</strain>
    </source>
</reference>
<keyword evidence="2" id="KW-1185">Reference proteome</keyword>
<name>A6GI97_9BACT</name>
<dbReference type="RefSeq" id="WP_006976433.1">
    <property type="nucleotide sequence ID" value="NZ_ABCS01000132.1"/>
</dbReference>
<proteinExistence type="predicted"/>
<evidence type="ECO:0000313" key="2">
    <source>
        <dbReference type="Proteomes" id="UP000005801"/>
    </source>
</evidence>
<sequence>MSDRIRKGSREYRFRKTAGRRKQAKGRRLGSREAAAFVRTLHSRDELSVLRRVAFGGGGLGFGLGSSRHRARQDDVAIRVIDMLETGRLELWVVEARRSAGKRREIEEEFEDAPPIEPPQRHEVVIELVDAEDNPVPFEPYRIKLPDGRVQTRSLDKHGRDRITGIAESGSCMVCFHERDAAVWAPA</sequence>
<evidence type="ECO:0000313" key="1">
    <source>
        <dbReference type="EMBL" id="EDM74399.1"/>
    </source>
</evidence>
<dbReference type="Proteomes" id="UP000005801">
    <property type="component" value="Unassembled WGS sequence"/>
</dbReference>
<dbReference type="EMBL" id="ABCS01000132">
    <property type="protein sequence ID" value="EDM74399.1"/>
    <property type="molecule type" value="Genomic_DNA"/>
</dbReference>
<gene>
    <name evidence="1" type="ORF">PPSIR1_17085</name>
</gene>
<accession>A6GI97</accession>